<dbReference type="Proteomes" id="UP000217103">
    <property type="component" value="Unassembled WGS sequence"/>
</dbReference>
<dbReference type="AlphaFoldDB" id="A0A1H0XJZ7"/>
<evidence type="ECO:0000313" key="2">
    <source>
        <dbReference type="EMBL" id="SDQ03175.1"/>
    </source>
</evidence>
<feature type="compositionally biased region" description="Basic residues" evidence="1">
    <location>
        <begin position="1"/>
        <end position="10"/>
    </location>
</feature>
<evidence type="ECO:0000313" key="4">
    <source>
        <dbReference type="EMBL" id="SDQ03449.1"/>
    </source>
</evidence>
<organism evidence="3 5">
    <name type="scientific">Thermostaphylospora chromogena</name>
    <dbReference type="NCBI Taxonomy" id="35622"/>
    <lineage>
        <taxon>Bacteria</taxon>
        <taxon>Bacillati</taxon>
        <taxon>Actinomycetota</taxon>
        <taxon>Actinomycetes</taxon>
        <taxon>Streptosporangiales</taxon>
        <taxon>Thermomonosporaceae</taxon>
        <taxon>Thermostaphylospora</taxon>
    </lineage>
</organism>
<evidence type="ECO:0000256" key="1">
    <source>
        <dbReference type="SAM" id="MobiDB-lite"/>
    </source>
</evidence>
<name>A0A1H0XJZ7_9ACTN</name>
<dbReference type="EMBL" id="FNKK01000001">
    <property type="protein sequence ID" value="SDQ03449.1"/>
    <property type="molecule type" value="Genomic_DNA"/>
</dbReference>
<proteinExistence type="predicted"/>
<accession>A0A1H0XJZ7</accession>
<evidence type="ECO:0000313" key="3">
    <source>
        <dbReference type="EMBL" id="SDQ03294.1"/>
    </source>
</evidence>
<reference evidence="3 5" key="1">
    <citation type="submission" date="2016-10" db="EMBL/GenBank/DDBJ databases">
        <authorList>
            <person name="de Groot N.N."/>
        </authorList>
    </citation>
    <scope>NUCLEOTIDE SEQUENCE [LARGE SCALE GENOMIC DNA]</scope>
    <source>
        <strain evidence="3 5">DSM 43794</strain>
    </source>
</reference>
<keyword evidence="5" id="KW-1185">Reference proteome</keyword>
<sequence>MSAVPTRRRTGPPPKGDRKEIMVRLPRHHVQYFANQAASTGLSAGDYVGYRAAICEGLPIPAEVFWHAPRLILLYEDPEQRREIIATMPENVIKKFWQHVPEVAELLPAMPGELQPAG</sequence>
<gene>
    <name evidence="2" type="ORF">SAMN04489764_0015</name>
    <name evidence="3" type="ORF">SAMN04489764_0038</name>
    <name evidence="4" type="ORF">SAMN04489764_0064</name>
</gene>
<evidence type="ECO:0000313" key="5">
    <source>
        <dbReference type="Proteomes" id="UP000217103"/>
    </source>
</evidence>
<protein>
    <submittedName>
        <fullName evidence="3">Uncharacterized protein</fullName>
    </submittedName>
</protein>
<dbReference type="EMBL" id="FNKK01000001">
    <property type="protein sequence ID" value="SDQ03294.1"/>
    <property type="molecule type" value="Genomic_DNA"/>
</dbReference>
<feature type="region of interest" description="Disordered" evidence="1">
    <location>
        <begin position="1"/>
        <end position="20"/>
    </location>
</feature>
<dbReference type="EMBL" id="FNKK01000001">
    <property type="protein sequence ID" value="SDQ03175.1"/>
    <property type="molecule type" value="Genomic_DNA"/>
</dbReference>